<reference evidence="4 5" key="1">
    <citation type="journal article" date="2019" name="PLoS Negl. Trop. Dis.">
        <title>Whole genome sequencing of Entamoeba nuttalli reveals mammalian host-related molecular signatures and a novel octapeptide-repeat surface protein.</title>
        <authorList>
            <person name="Tanaka M."/>
            <person name="Makiuchi T."/>
            <person name="Komiyama T."/>
            <person name="Shiina T."/>
            <person name="Osaki K."/>
            <person name="Tachibana H."/>
        </authorList>
    </citation>
    <scope>NUCLEOTIDE SEQUENCE [LARGE SCALE GENOMIC DNA]</scope>
    <source>
        <strain evidence="4 5">P19-061405</strain>
    </source>
</reference>
<accession>A0ABQ0DLL2</accession>
<dbReference type="PANTHER" id="PTHR15454:SF56">
    <property type="entry name" value="PROTEIN PHOSPHATASE 1 REGULATORY SUBUNIT 7-RELATED"/>
    <property type="match status" value="1"/>
</dbReference>
<evidence type="ECO:0000256" key="2">
    <source>
        <dbReference type="ARBA" id="ARBA00022737"/>
    </source>
</evidence>
<evidence type="ECO:0008006" key="6">
    <source>
        <dbReference type="Google" id="ProtNLM"/>
    </source>
</evidence>
<dbReference type="PROSITE" id="PS51450">
    <property type="entry name" value="LRR"/>
    <property type="match status" value="1"/>
</dbReference>
<protein>
    <recommendedName>
        <fullName evidence="6">Leucine-rich repeat containing protein</fullName>
    </recommendedName>
</protein>
<feature type="compositionally biased region" description="Polar residues" evidence="3">
    <location>
        <begin position="486"/>
        <end position="518"/>
    </location>
</feature>
<proteinExistence type="predicted"/>
<evidence type="ECO:0000256" key="3">
    <source>
        <dbReference type="SAM" id="MobiDB-lite"/>
    </source>
</evidence>
<evidence type="ECO:0000313" key="5">
    <source>
        <dbReference type="Proteomes" id="UP001628156"/>
    </source>
</evidence>
<dbReference type="Gene3D" id="3.80.10.10">
    <property type="entry name" value="Ribonuclease Inhibitor"/>
    <property type="match status" value="2"/>
</dbReference>
<evidence type="ECO:0000256" key="1">
    <source>
        <dbReference type="ARBA" id="ARBA00022614"/>
    </source>
</evidence>
<dbReference type="EMBL" id="BAAFRS010000156">
    <property type="protein sequence ID" value="GAB1223623.1"/>
    <property type="molecule type" value="Genomic_DNA"/>
</dbReference>
<dbReference type="Proteomes" id="UP001628156">
    <property type="component" value="Unassembled WGS sequence"/>
</dbReference>
<comment type="caution">
    <text evidence="4">The sequence shown here is derived from an EMBL/GenBank/DDBJ whole genome shotgun (WGS) entry which is preliminary data.</text>
</comment>
<dbReference type="InterPro" id="IPR001611">
    <property type="entry name" value="Leu-rich_rpt"/>
</dbReference>
<evidence type="ECO:0000313" key="4">
    <source>
        <dbReference type="EMBL" id="GAB1223623.1"/>
    </source>
</evidence>
<dbReference type="PANTHER" id="PTHR15454">
    <property type="entry name" value="NISCHARIN RELATED"/>
    <property type="match status" value="1"/>
</dbReference>
<name>A0ABQ0DLL2_9EUKA</name>
<sequence>MEEIKRPIEYFRNALFKYFDKYLREITMNKGMVKMSLPLAMFLSGISFDVYSENETIKAERDEVFKYLKKVQIKSLYNKRHRNSVNPLSFILTSSINELVLSDIPSTFVLTDQISHHLVSLKVENCPFRLDSFTTEWPFLTQLVIQKASIRQISPFVFTKTKFPVLKKLDLQHNCIKVLENIDERPFDELILANNYIQRISVLLPGSISLLDLSFNQLTEIKEISKFFNLRELNLSNNEIYFNDEMRGIFNKMYSLTNLHFENNQTVNYRQLLIEELPSVELGLNVSIDGLSVQPEERYQAIDKVSRLGRSHFEIEKNEEEFTEKIMAISKNQKEALVIEKKDDVALITSEAKREMRLSGNALISIGNGNIECHVKFGEEDADFMIQEIYKLMERLQNKHLQQEGKSESTTEESTEQKHITTIVTEKHIEKEPNQTTPQLQIPSTNKDEFIEVRPIFNGIDITTSDSSDKASSSMHFEGISDAQPKKQQSPIINTQLNVSDNQEQITGESTSSDSVNASYILDQKFK</sequence>
<keyword evidence="5" id="KW-1185">Reference proteome</keyword>
<gene>
    <name evidence="4" type="ORF">ENUP19_0156G0026</name>
</gene>
<keyword evidence="2" id="KW-0677">Repeat</keyword>
<dbReference type="InterPro" id="IPR032675">
    <property type="entry name" value="LRR_dom_sf"/>
</dbReference>
<keyword evidence="1" id="KW-0433">Leucine-rich repeat</keyword>
<feature type="region of interest" description="Disordered" evidence="3">
    <location>
        <begin position="461"/>
        <end position="527"/>
    </location>
</feature>
<dbReference type="SUPFAM" id="SSF52058">
    <property type="entry name" value="L domain-like"/>
    <property type="match status" value="1"/>
</dbReference>
<organism evidence="4 5">
    <name type="scientific">Entamoeba nuttalli</name>
    <dbReference type="NCBI Taxonomy" id="412467"/>
    <lineage>
        <taxon>Eukaryota</taxon>
        <taxon>Amoebozoa</taxon>
        <taxon>Evosea</taxon>
        <taxon>Archamoebae</taxon>
        <taxon>Mastigamoebida</taxon>
        <taxon>Entamoebidae</taxon>
        <taxon>Entamoeba</taxon>
    </lineage>
</organism>